<feature type="transmembrane region" description="Helical" evidence="6">
    <location>
        <begin position="288"/>
        <end position="305"/>
    </location>
</feature>
<dbReference type="Proteomes" id="UP000184386">
    <property type="component" value="Unassembled WGS sequence"/>
</dbReference>
<evidence type="ECO:0000313" key="7">
    <source>
        <dbReference type="EMBL" id="SHK25259.1"/>
    </source>
</evidence>
<dbReference type="GO" id="GO:0005436">
    <property type="term" value="F:sodium:phosphate symporter activity"/>
    <property type="evidence" value="ECO:0007669"/>
    <property type="project" value="InterPro"/>
</dbReference>
<evidence type="ECO:0000313" key="8">
    <source>
        <dbReference type="Proteomes" id="UP000184386"/>
    </source>
</evidence>
<accession>A0A1M6QYC3</accession>
<feature type="transmembrane region" description="Helical" evidence="6">
    <location>
        <begin position="175"/>
        <end position="200"/>
    </location>
</feature>
<dbReference type="InterPro" id="IPR003841">
    <property type="entry name" value="Na/Pi_transpt"/>
</dbReference>
<dbReference type="AlphaFoldDB" id="A0A1M6QYC3"/>
<organism evidence="7 8">
    <name type="scientific">Anaerocolumna jejuensis DSM 15929</name>
    <dbReference type="NCBI Taxonomy" id="1121322"/>
    <lineage>
        <taxon>Bacteria</taxon>
        <taxon>Bacillati</taxon>
        <taxon>Bacillota</taxon>
        <taxon>Clostridia</taxon>
        <taxon>Lachnospirales</taxon>
        <taxon>Lachnospiraceae</taxon>
        <taxon>Anaerocolumna</taxon>
    </lineage>
</organism>
<keyword evidence="3 6" id="KW-0812">Transmembrane</keyword>
<name>A0A1M6QYC3_9FIRM</name>
<evidence type="ECO:0000256" key="5">
    <source>
        <dbReference type="ARBA" id="ARBA00023136"/>
    </source>
</evidence>
<comment type="subcellular location">
    <subcellularLocation>
        <location evidence="1">Cell membrane</location>
        <topology evidence="1">Multi-pass membrane protein</topology>
    </subcellularLocation>
</comment>
<keyword evidence="8" id="KW-1185">Reference proteome</keyword>
<dbReference type="PANTHER" id="PTHR10010">
    <property type="entry name" value="SOLUTE CARRIER FAMILY 34 SODIUM PHOSPHATE , MEMBER 2-RELATED"/>
    <property type="match status" value="1"/>
</dbReference>
<evidence type="ECO:0000256" key="4">
    <source>
        <dbReference type="ARBA" id="ARBA00022989"/>
    </source>
</evidence>
<reference evidence="7 8" key="1">
    <citation type="submission" date="2016-11" db="EMBL/GenBank/DDBJ databases">
        <authorList>
            <person name="Jaros S."/>
            <person name="Januszkiewicz K."/>
            <person name="Wedrychowicz H."/>
        </authorList>
    </citation>
    <scope>NUCLEOTIDE SEQUENCE [LARGE SCALE GENOMIC DNA]</scope>
    <source>
        <strain evidence="7 8">DSM 15929</strain>
    </source>
</reference>
<dbReference type="GO" id="GO:0044341">
    <property type="term" value="P:sodium-dependent phosphate transport"/>
    <property type="evidence" value="ECO:0007669"/>
    <property type="project" value="InterPro"/>
</dbReference>
<feature type="transmembrane region" description="Helical" evidence="6">
    <location>
        <begin position="206"/>
        <end position="227"/>
    </location>
</feature>
<proteinExistence type="predicted"/>
<evidence type="ECO:0000256" key="2">
    <source>
        <dbReference type="ARBA" id="ARBA00022475"/>
    </source>
</evidence>
<dbReference type="STRING" id="1121322.SAMN02745136_02088"/>
<dbReference type="EMBL" id="FRAC01000010">
    <property type="protein sequence ID" value="SHK25259.1"/>
    <property type="molecule type" value="Genomic_DNA"/>
</dbReference>
<evidence type="ECO:0000256" key="3">
    <source>
        <dbReference type="ARBA" id="ARBA00022692"/>
    </source>
</evidence>
<gene>
    <name evidence="7" type="ORF">SAMN02745136_02088</name>
</gene>
<feature type="transmembrane region" description="Helical" evidence="6">
    <location>
        <begin position="111"/>
        <end position="130"/>
    </location>
</feature>
<keyword evidence="2" id="KW-1003">Cell membrane</keyword>
<evidence type="ECO:0000256" key="6">
    <source>
        <dbReference type="SAM" id="Phobius"/>
    </source>
</evidence>
<sequence>MREVITIIMNFITGSLLIITGVSTMGGTLERANSKLLNKTISLFSKNRWTAFFTGIFLTGLVQSSTAVTILTVSLVDSGIMKLEAAVSIVYGANIGTTFNAQFMSLHISQYAWYILIAGCILSFGTVARLKTAGTVIAGAGLMFSGLDLMSKSVMILKDNSFLAQWMQDHSENIFLCLVTGLVFTMLAQSSSATVGMTILLFNNGLLPFASAVALTLGDNIGSCIIAQIASIKSGTAGKRVALAHTLYNVLGVAVAFLLLPQFCGAVLVATRHLGQDSSHLVANTHTIFNLLSAMLFLPISKYYVQLLRFILPDKIIER</sequence>
<feature type="transmembrane region" description="Helical" evidence="6">
    <location>
        <begin position="247"/>
        <end position="268"/>
    </location>
</feature>
<dbReference type="PANTHER" id="PTHR10010:SF46">
    <property type="entry name" value="SODIUM-DEPENDENT PHOSPHATE TRANSPORT PROTEIN 2B"/>
    <property type="match status" value="1"/>
</dbReference>
<evidence type="ECO:0000256" key="1">
    <source>
        <dbReference type="ARBA" id="ARBA00004651"/>
    </source>
</evidence>
<feature type="transmembrane region" description="Helical" evidence="6">
    <location>
        <begin position="7"/>
        <end position="29"/>
    </location>
</feature>
<keyword evidence="5 6" id="KW-0472">Membrane</keyword>
<feature type="transmembrane region" description="Helical" evidence="6">
    <location>
        <begin position="49"/>
        <end position="73"/>
    </location>
</feature>
<dbReference type="Pfam" id="PF02690">
    <property type="entry name" value="Na_Pi_cotrans"/>
    <property type="match status" value="2"/>
</dbReference>
<dbReference type="NCBIfam" id="NF037997">
    <property type="entry name" value="Na_Pi_symport"/>
    <property type="match status" value="1"/>
</dbReference>
<dbReference type="GO" id="GO:0005886">
    <property type="term" value="C:plasma membrane"/>
    <property type="evidence" value="ECO:0007669"/>
    <property type="project" value="UniProtKB-SubCell"/>
</dbReference>
<protein>
    <submittedName>
        <fullName evidence="7">Phosphate:Na+ symporter</fullName>
    </submittedName>
</protein>
<keyword evidence="4 6" id="KW-1133">Transmembrane helix</keyword>